<dbReference type="OrthoDB" id="9805663at2"/>
<protein>
    <recommendedName>
        <fullName evidence="2">Enoyl reductase (ER) domain-containing protein</fullName>
    </recommendedName>
</protein>
<dbReference type="InterPro" id="IPR041694">
    <property type="entry name" value="ADH_N_2"/>
</dbReference>
<dbReference type="Pfam" id="PF00107">
    <property type="entry name" value="ADH_zinc_N"/>
    <property type="match status" value="1"/>
</dbReference>
<name>A0A7W9BPM4_9SPHN</name>
<dbReference type="Pfam" id="PF16884">
    <property type="entry name" value="ADH_N_2"/>
    <property type="match status" value="1"/>
</dbReference>
<accession>A0A7W9BPM4</accession>
<evidence type="ECO:0000259" key="2">
    <source>
        <dbReference type="SMART" id="SM00829"/>
    </source>
</evidence>
<reference evidence="3 4" key="1">
    <citation type="submission" date="2020-08" db="EMBL/GenBank/DDBJ databases">
        <title>Genomic Encyclopedia of Type Strains, Phase IV (KMG-IV): sequencing the most valuable type-strain genomes for metagenomic binning, comparative biology and taxonomic classification.</title>
        <authorList>
            <person name="Goeker M."/>
        </authorList>
    </citation>
    <scope>NUCLEOTIDE SEQUENCE [LARGE SCALE GENOMIC DNA]</scope>
    <source>
        <strain evidence="3 4">DSM 103336</strain>
    </source>
</reference>
<dbReference type="InterPro" id="IPR036291">
    <property type="entry name" value="NAD(P)-bd_dom_sf"/>
</dbReference>
<dbReference type="Proteomes" id="UP000546701">
    <property type="component" value="Unassembled WGS sequence"/>
</dbReference>
<dbReference type="InterPro" id="IPR013149">
    <property type="entry name" value="ADH-like_C"/>
</dbReference>
<evidence type="ECO:0000256" key="1">
    <source>
        <dbReference type="ARBA" id="ARBA00023002"/>
    </source>
</evidence>
<dbReference type="AlphaFoldDB" id="A0A7W9BPM4"/>
<dbReference type="Gene3D" id="3.90.180.10">
    <property type="entry name" value="Medium-chain alcohol dehydrogenases, catalytic domain"/>
    <property type="match status" value="1"/>
</dbReference>
<dbReference type="SUPFAM" id="SSF51735">
    <property type="entry name" value="NAD(P)-binding Rossmann-fold domains"/>
    <property type="match status" value="1"/>
</dbReference>
<dbReference type="SUPFAM" id="SSF50129">
    <property type="entry name" value="GroES-like"/>
    <property type="match status" value="1"/>
</dbReference>
<dbReference type="PANTHER" id="PTHR43205">
    <property type="entry name" value="PROSTAGLANDIN REDUCTASE"/>
    <property type="match status" value="1"/>
</dbReference>
<dbReference type="RefSeq" id="WP_157175150.1">
    <property type="nucleotide sequence ID" value="NZ_BMJP01000001.1"/>
</dbReference>
<gene>
    <name evidence="3" type="ORF">FHS99_000307</name>
</gene>
<dbReference type="Gene3D" id="3.40.50.720">
    <property type="entry name" value="NAD(P)-binding Rossmann-like Domain"/>
    <property type="match status" value="1"/>
</dbReference>
<dbReference type="SMART" id="SM00829">
    <property type="entry name" value="PKS_ER"/>
    <property type="match status" value="1"/>
</dbReference>
<dbReference type="CDD" id="cd05288">
    <property type="entry name" value="PGDH"/>
    <property type="match status" value="1"/>
</dbReference>
<dbReference type="GO" id="GO:0016628">
    <property type="term" value="F:oxidoreductase activity, acting on the CH-CH group of donors, NAD or NADP as acceptor"/>
    <property type="evidence" value="ECO:0007669"/>
    <property type="project" value="InterPro"/>
</dbReference>
<keyword evidence="1" id="KW-0560">Oxidoreductase</keyword>
<dbReference type="InterPro" id="IPR020843">
    <property type="entry name" value="ER"/>
</dbReference>
<keyword evidence="4" id="KW-1185">Reference proteome</keyword>
<evidence type="ECO:0000313" key="3">
    <source>
        <dbReference type="EMBL" id="MBB5727851.1"/>
    </source>
</evidence>
<dbReference type="PANTHER" id="PTHR43205:SF7">
    <property type="entry name" value="PROSTAGLANDIN REDUCTASE 1"/>
    <property type="match status" value="1"/>
</dbReference>
<evidence type="ECO:0000313" key="4">
    <source>
        <dbReference type="Proteomes" id="UP000546701"/>
    </source>
</evidence>
<proteinExistence type="predicted"/>
<feature type="domain" description="Enoyl reductase (ER)" evidence="2">
    <location>
        <begin position="16"/>
        <end position="327"/>
    </location>
</feature>
<sequence length="329" mass="34570">MARAWTLTSRPNGMPAADNFALTDVALPPIEDGMIRVRNSWLSVDPYMRGRMNDTKSYVPPFAIGEPLQGGAVGEVVESRADGFAVGDHVVHMAGWRDEAVLPVAGVQKIPASDIPVQRYLGHLGMPGMTAWFGLLAVAEAKAGETVFVSAAAGAVGSAVVQIAKAKGMTVVGSAGGAAKVALVESLGADAAIDYKSDGSLVKKLMAAAPQGIDVYFDNVGGGHLDAALATARDGARFAMCGMIEGYNATDPVELRYLMRIVAARIRLRGFIVTDFQAQADEFQREMGALVKAGKIRSEETVHDGLKSTPEAFMALFSGGNSGKMLVRL</sequence>
<dbReference type="EMBL" id="JACIJR010000001">
    <property type="protein sequence ID" value="MBB5727851.1"/>
    <property type="molecule type" value="Genomic_DNA"/>
</dbReference>
<comment type="caution">
    <text evidence="3">The sequence shown here is derived from an EMBL/GenBank/DDBJ whole genome shotgun (WGS) entry which is preliminary data.</text>
</comment>
<dbReference type="FunFam" id="3.40.50.720:FF:000121">
    <property type="entry name" value="Prostaglandin reductase 2"/>
    <property type="match status" value="1"/>
</dbReference>
<dbReference type="InterPro" id="IPR011032">
    <property type="entry name" value="GroES-like_sf"/>
</dbReference>
<organism evidence="3 4">
    <name type="scientific">Sphingomonas prati</name>
    <dbReference type="NCBI Taxonomy" id="1843237"/>
    <lineage>
        <taxon>Bacteria</taxon>
        <taxon>Pseudomonadati</taxon>
        <taxon>Pseudomonadota</taxon>
        <taxon>Alphaproteobacteria</taxon>
        <taxon>Sphingomonadales</taxon>
        <taxon>Sphingomonadaceae</taxon>
        <taxon>Sphingomonas</taxon>
    </lineage>
</organism>
<dbReference type="InterPro" id="IPR045010">
    <property type="entry name" value="MDR_fam"/>
</dbReference>